<dbReference type="InterPro" id="IPR013321">
    <property type="entry name" value="Arc_rbn_hlx_hlx"/>
</dbReference>
<reference evidence="1 2" key="1">
    <citation type="submission" date="2016-10" db="EMBL/GenBank/DDBJ databases">
        <authorList>
            <person name="de Groot N.N."/>
        </authorList>
    </citation>
    <scope>NUCLEOTIDE SEQUENCE [LARGE SCALE GENOMIC DNA]</scope>
    <source>
        <strain evidence="1 2">DSM 12992</strain>
    </source>
</reference>
<proteinExistence type="predicted"/>
<dbReference type="RefSeq" id="WP_090093114.1">
    <property type="nucleotide sequence ID" value="NZ_FOMG01000025.1"/>
</dbReference>
<dbReference type="OrthoDB" id="1634058at2"/>
<gene>
    <name evidence="1" type="ORF">SAMN05421842_1258</name>
</gene>
<dbReference type="EMBL" id="FOMG01000025">
    <property type="protein sequence ID" value="SFD21386.1"/>
    <property type="molecule type" value="Genomic_DNA"/>
</dbReference>
<evidence type="ECO:0000313" key="1">
    <source>
        <dbReference type="EMBL" id="SFD21386.1"/>
    </source>
</evidence>
<dbReference type="Gene3D" id="1.10.1220.10">
    <property type="entry name" value="Met repressor-like"/>
    <property type="match status" value="1"/>
</dbReference>
<evidence type="ECO:0000313" key="2">
    <source>
        <dbReference type="Proteomes" id="UP000199263"/>
    </source>
</evidence>
<dbReference type="STRING" id="119641.SAMN05421842_1258"/>
<accession>A0A1I1QH29</accession>
<organism evidence="1 2">
    <name type="scientific">Clostridium uliginosum</name>
    <dbReference type="NCBI Taxonomy" id="119641"/>
    <lineage>
        <taxon>Bacteria</taxon>
        <taxon>Bacillati</taxon>
        <taxon>Bacillota</taxon>
        <taxon>Clostridia</taxon>
        <taxon>Eubacteriales</taxon>
        <taxon>Clostridiaceae</taxon>
        <taxon>Clostridium</taxon>
    </lineage>
</organism>
<sequence length="80" mass="9512">MSYFEDKKLINKEFKENEKNNNSIDDSVILYIEEKDSADFKELMKKGYQEMAELNLELSKLGFEKMLNDVNEYETWLCGV</sequence>
<dbReference type="GO" id="GO:0006355">
    <property type="term" value="P:regulation of DNA-templated transcription"/>
    <property type="evidence" value="ECO:0007669"/>
    <property type="project" value="InterPro"/>
</dbReference>
<keyword evidence="2" id="KW-1185">Reference proteome</keyword>
<dbReference type="AlphaFoldDB" id="A0A1I1QH29"/>
<dbReference type="Proteomes" id="UP000199263">
    <property type="component" value="Unassembled WGS sequence"/>
</dbReference>
<name>A0A1I1QH29_9CLOT</name>
<protein>
    <submittedName>
        <fullName evidence="1">CopG family transcriptional regulator / antitoxin EndoAI</fullName>
    </submittedName>
</protein>